<accession>Q2QQB2</accession>
<name>Q2QQB2_ORYSJ</name>
<evidence type="ECO:0000313" key="3">
    <source>
        <dbReference type="EMBL" id="ABA99012.1"/>
    </source>
</evidence>
<evidence type="ECO:0000259" key="2">
    <source>
        <dbReference type="Pfam" id="PF25597"/>
    </source>
</evidence>
<proteinExistence type="predicted"/>
<gene>
    <name evidence="3" type="ordered locus">LOC_Os12g31650</name>
</gene>
<protein>
    <submittedName>
        <fullName evidence="3">Retrotransposon protein, putative, Ty1-copia subclass</fullName>
    </submittedName>
</protein>
<feature type="domain" description="Retroviral polymerase SH3-like" evidence="2">
    <location>
        <begin position="198"/>
        <end position="250"/>
    </location>
</feature>
<dbReference type="Pfam" id="PF25597">
    <property type="entry name" value="SH3_retrovirus"/>
    <property type="match status" value="1"/>
</dbReference>
<feature type="region of interest" description="Disordered" evidence="1">
    <location>
        <begin position="320"/>
        <end position="342"/>
    </location>
</feature>
<organism evidence="3">
    <name type="scientific">Oryza sativa subsp. japonica</name>
    <name type="common">Rice</name>
    <dbReference type="NCBI Taxonomy" id="39947"/>
    <lineage>
        <taxon>Eukaryota</taxon>
        <taxon>Viridiplantae</taxon>
        <taxon>Streptophyta</taxon>
        <taxon>Embryophyta</taxon>
        <taxon>Tracheophyta</taxon>
        <taxon>Spermatophyta</taxon>
        <taxon>Magnoliopsida</taxon>
        <taxon>Liliopsida</taxon>
        <taxon>Poales</taxon>
        <taxon>Poaceae</taxon>
        <taxon>BOP clade</taxon>
        <taxon>Oryzoideae</taxon>
        <taxon>Oryzeae</taxon>
        <taxon>Oryzinae</taxon>
        <taxon>Oryza</taxon>
        <taxon>Oryza sativa</taxon>
    </lineage>
</organism>
<sequence>MAGTSSSSNVSTGGYSLMGYIKDIPTLKGDNYEEWKRELDLAFILGQVDWVLTTPCPMEPAELFRGENESNAEWQKRERDNASLIMSYDIEHTKWSLANKNCLATKNGILKSSSLIVSKRRKDSKRPMVAPLTLLKIRKRATGHHPQKKNSLNICLRNNSSQLRQDQCLHCKKTRHSKKDRPDFLTVIMAKKEAKVFNPNLGKLNPKTVSCHFIGYSERSKGYRFYCPNSCTKFVETIHTVFLEDEMIRGSSVVREIDLEERRMSVPAPSTQEPFFSLPTNVVPAMHAIAVPTPVVISPVATMNESGEPILQDSIEIIATPEEELQQPQTDNVPNVEAPRRS</sequence>
<evidence type="ECO:0000256" key="1">
    <source>
        <dbReference type="SAM" id="MobiDB-lite"/>
    </source>
</evidence>
<dbReference type="InterPro" id="IPR057670">
    <property type="entry name" value="SH3_retrovirus"/>
</dbReference>
<reference evidence="3" key="1">
    <citation type="journal article" date="2005" name="BMC Biol.">
        <title>The sequence of rice chromosomes 11 and 12, rich in disease resistance genes and recent gene duplications.</title>
        <authorList>
            <consortium name="The rice chromosomes 11 and 12 sequencing consortia"/>
        </authorList>
    </citation>
    <scope>NUCLEOTIDE SEQUENCE [LARGE SCALE GENOMIC DNA]</scope>
</reference>
<reference evidence="3" key="2">
    <citation type="submission" date="2005-04" db="EMBL/GenBank/DDBJ databases">
        <authorList>
            <person name="Buell C.R."/>
            <person name="Wing R.A."/>
            <person name="McCombie W.A."/>
            <person name="Ouyang S."/>
        </authorList>
    </citation>
    <scope>NUCLEOTIDE SEQUENCE</scope>
</reference>
<dbReference type="AlphaFoldDB" id="Q2QQB2"/>
<reference evidence="3" key="3">
    <citation type="submission" date="2006-01" db="EMBL/GenBank/DDBJ databases">
        <authorList>
            <person name="Buell R."/>
        </authorList>
    </citation>
    <scope>NUCLEOTIDE SEQUENCE</scope>
</reference>
<dbReference type="EMBL" id="DP000011">
    <property type="protein sequence ID" value="ABA99012.1"/>
    <property type="molecule type" value="Genomic_DNA"/>
</dbReference>